<name>A0AAD7TLD4_9APHY</name>
<dbReference type="InterPro" id="IPR011257">
    <property type="entry name" value="DNA_glycosylase"/>
</dbReference>
<dbReference type="CDD" id="cd00056">
    <property type="entry name" value="ENDO3c"/>
    <property type="match status" value="1"/>
</dbReference>
<feature type="region of interest" description="Disordered" evidence="1">
    <location>
        <begin position="1"/>
        <end position="51"/>
    </location>
</feature>
<dbReference type="SMART" id="SM00478">
    <property type="entry name" value="ENDO3c"/>
    <property type="match status" value="1"/>
</dbReference>
<sequence>MPPKIKRPRSPSPSTPAESAGPSSPHKSKKLKLLASHSLASPFPDFPRPTPTEAVQVHALLSAAHPDLPAHPRRPSAANDSARTCGSVPNVLESLIGTILSQNTSARNSTAAKRGLDAAFGRNDFAAIARARREDVVEAIKTGGLANKKAGVIQKILQEVHERHGAYSLQHLAAVVDPSDIKGKLKAESTVPTSKVSDEEAMQELVSYDGVGPKTASCVLMFCLGRASFPVDTHVFRLSRLLGWVPQKADRVTAQAHLDLTIPNDLKYGLHVLMVGHGRRCKGCKGGGAKGDCVLKKWLRESKGVKEEVLEAKIETAEGLETITDEDALAVKTEG</sequence>
<reference evidence="3" key="1">
    <citation type="submission" date="2022-11" db="EMBL/GenBank/DDBJ databases">
        <title>Genome Sequence of Cubamyces cubensis.</title>
        <authorList>
            <person name="Buettner E."/>
        </authorList>
    </citation>
    <scope>NUCLEOTIDE SEQUENCE</scope>
    <source>
        <strain evidence="3">MPL-01</strain>
    </source>
</reference>
<dbReference type="SUPFAM" id="SSF48150">
    <property type="entry name" value="DNA-glycosylase"/>
    <property type="match status" value="1"/>
</dbReference>
<protein>
    <recommendedName>
        <fullName evidence="2">HhH-GPD domain-containing protein</fullName>
    </recommendedName>
</protein>
<accession>A0AAD7TLD4</accession>
<feature type="compositionally biased region" description="Low complexity" evidence="1">
    <location>
        <begin position="15"/>
        <end position="25"/>
    </location>
</feature>
<evidence type="ECO:0000313" key="3">
    <source>
        <dbReference type="EMBL" id="KAJ8462568.1"/>
    </source>
</evidence>
<gene>
    <name evidence="3" type="ORF">ONZ51_g10823</name>
</gene>
<dbReference type="GO" id="GO:0000702">
    <property type="term" value="F:oxidized base lesion DNA N-glycosylase activity"/>
    <property type="evidence" value="ECO:0007669"/>
    <property type="project" value="UniProtKB-ARBA"/>
</dbReference>
<dbReference type="InterPro" id="IPR023170">
    <property type="entry name" value="HhH_base_excis_C"/>
</dbReference>
<evidence type="ECO:0000313" key="4">
    <source>
        <dbReference type="Proteomes" id="UP001215151"/>
    </source>
</evidence>
<feature type="domain" description="HhH-GPD" evidence="2">
    <location>
        <begin position="100"/>
        <end position="280"/>
    </location>
</feature>
<dbReference type="InterPro" id="IPR003265">
    <property type="entry name" value="HhH-GPD_domain"/>
</dbReference>
<evidence type="ECO:0000256" key="1">
    <source>
        <dbReference type="SAM" id="MobiDB-lite"/>
    </source>
</evidence>
<dbReference type="GO" id="GO:0006285">
    <property type="term" value="P:base-excision repair, AP site formation"/>
    <property type="evidence" value="ECO:0007669"/>
    <property type="project" value="UniProtKB-ARBA"/>
</dbReference>
<dbReference type="Gene3D" id="1.10.340.30">
    <property type="entry name" value="Hypothetical protein, domain 2"/>
    <property type="match status" value="1"/>
</dbReference>
<dbReference type="AlphaFoldDB" id="A0AAD7TLD4"/>
<comment type="caution">
    <text evidence="3">The sequence shown here is derived from an EMBL/GenBank/DDBJ whole genome shotgun (WGS) entry which is preliminary data.</text>
</comment>
<dbReference type="Proteomes" id="UP001215151">
    <property type="component" value="Unassembled WGS sequence"/>
</dbReference>
<evidence type="ECO:0000259" key="2">
    <source>
        <dbReference type="SMART" id="SM00478"/>
    </source>
</evidence>
<dbReference type="Gene3D" id="1.10.1670.10">
    <property type="entry name" value="Helix-hairpin-Helix base-excision DNA repair enzymes (C-terminal)"/>
    <property type="match status" value="1"/>
</dbReference>
<keyword evidence="4" id="KW-1185">Reference proteome</keyword>
<dbReference type="Pfam" id="PF00730">
    <property type="entry name" value="HhH-GPD"/>
    <property type="match status" value="1"/>
</dbReference>
<proteinExistence type="predicted"/>
<dbReference type="PANTHER" id="PTHR47203:SF1">
    <property type="entry name" value="HYPOTHETICAL BASE EXCISION DNA REPAIR PROTEIN (EUROFUNG)"/>
    <property type="match status" value="1"/>
</dbReference>
<organism evidence="3 4">
    <name type="scientific">Trametes cubensis</name>
    <dbReference type="NCBI Taxonomy" id="1111947"/>
    <lineage>
        <taxon>Eukaryota</taxon>
        <taxon>Fungi</taxon>
        <taxon>Dikarya</taxon>
        <taxon>Basidiomycota</taxon>
        <taxon>Agaricomycotina</taxon>
        <taxon>Agaricomycetes</taxon>
        <taxon>Polyporales</taxon>
        <taxon>Polyporaceae</taxon>
        <taxon>Trametes</taxon>
    </lineage>
</organism>
<dbReference type="PANTHER" id="PTHR47203">
    <property type="match status" value="1"/>
</dbReference>
<dbReference type="EMBL" id="JAPEVG010000456">
    <property type="protein sequence ID" value="KAJ8462568.1"/>
    <property type="molecule type" value="Genomic_DNA"/>
</dbReference>